<protein>
    <submittedName>
        <fullName evidence="1">Ligand-binding SRPBCC domain-containing protein</fullName>
    </submittedName>
</protein>
<dbReference type="CDD" id="cd07820">
    <property type="entry name" value="SRPBCC_3"/>
    <property type="match status" value="1"/>
</dbReference>
<proteinExistence type="predicted"/>
<dbReference type="Proteomes" id="UP000293638">
    <property type="component" value="Unassembled WGS sequence"/>
</dbReference>
<dbReference type="Pfam" id="PF10604">
    <property type="entry name" value="Polyketide_cyc2"/>
    <property type="match status" value="1"/>
</dbReference>
<dbReference type="RefSeq" id="WP_130491005.1">
    <property type="nucleotide sequence ID" value="NZ_SGXD01000001.1"/>
</dbReference>
<dbReference type="Gene3D" id="3.30.530.20">
    <property type="match status" value="1"/>
</dbReference>
<evidence type="ECO:0000313" key="2">
    <source>
        <dbReference type="Proteomes" id="UP000293638"/>
    </source>
</evidence>
<reference evidence="1 2" key="1">
    <citation type="submission" date="2019-02" db="EMBL/GenBank/DDBJ databases">
        <title>Genomic Encyclopedia of Type Strains, Phase IV (KMG-IV): sequencing the most valuable type-strain genomes for metagenomic binning, comparative biology and taxonomic classification.</title>
        <authorList>
            <person name="Goeker M."/>
        </authorList>
    </citation>
    <scope>NUCLEOTIDE SEQUENCE [LARGE SCALE GENOMIC DNA]</scope>
    <source>
        <strain evidence="1 2">DSM 45622</strain>
    </source>
</reference>
<dbReference type="InterPro" id="IPR023393">
    <property type="entry name" value="START-like_dom_sf"/>
</dbReference>
<name>A0A4Q7NUJ9_9ACTN</name>
<organism evidence="1 2">
    <name type="scientific">Motilibacter rhizosphaerae</name>
    <dbReference type="NCBI Taxonomy" id="598652"/>
    <lineage>
        <taxon>Bacteria</taxon>
        <taxon>Bacillati</taxon>
        <taxon>Actinomycetota</taxon>
        <taxon>Actinomycetes</taxon>
        <taxon>Motilibacterales</taxon>
        <taxon>Motilibacteraceae</taxon>
        <taxon>Motilibacter</taxon>
    </lineage>
</organism>
<dbReference type="SUPFAM" id="SSF55961">
    <property type="entry name" value="Bet v1-like"/>
    <property type="match status" value="1"/>
</dbReference>
<dbReference type="AlphaFoldDB" id="A0A4Q7NUJ9"/>
<comment type="caution">
    <text evidence="1">The sequence shown here is derived from an EMBL/GenBank/DDBJ whole genome shotgun (WGS) entry which is preliminary data.</text>
</comment>
<dbReference type="OrthoDB" id="9801773at2"/>
<evidence type="ECO:0000313" key="1">
    <source>
        <dbReference type="EMBL" id="RZS90871.1"/>
    </source>
</evidence>
<dbReference type="EMBL" id="SGXD01000001">
    <property type="protein sequence ID" value="RZS90871.1"/>
    <property type="molecule type" value="Genomic_DNA"/>
</dbReference>
<sequence>MAVLVEVVTLVSAPPDVVFDLELDVDVHSASLSGSGETATTSTGRRTLGLGDEVTLTSRHGGLSWRLTSRVTAYDRPVRFVDEQVRGPFRAMHHEHLFAALPGGRTRMTDRFTVTAPAGVLGDLVARVVLAPYVRRLLRQRAAHIRRVAEGR</sequence>
<keyword evidence="2" id="KW-1185">Reference proteome</keyword>
<accession>A0A4Q7NUJ9</accession>
<dbReference type="InterPro" id="IPR019587">
    <property type="entry name" value="Polyketide_cyclase/dehydratase"/>
</dbReference>
<gene>
    <name evidence="1" type="ORF">EV189_0101</name>
</gene>